<feature type="non-terminal residue" evidence="1">
    <location>
        <position position="1"/>
    </location>
</feature>
<organism evidence="1 2">
    <name type="scientific">Acaulospora colombiana</name>
    <dbReference type="NCBI Taxonomy" id="27376"/>
    <lineage>
        <taxon>Eukaryota</taxon>
        <taxon>Fungi</taxon>
        <taxon>Fungi incertae sedis</taxon>
        <taxon>Mucoromycota</taxon>
        <taxon>Glomeromycotina</taxon>
        <taxon>Glomeromycetes</taxon>
        <taxon>Diversisporales</taxon>
        <taxon>Acaulosporaceae</taxon>
        <taxon>Acaulospora</taxon>
    </lineage>
</organism>
<reference evidence="1" key="1">
    <citation type="submission" date="2021-06" db="EMBL/GenBank/DDBJ databases">
        <authorList>
            <person name="Kallberg Y."/>
            <person name="Tangrot J."/>
            <person name="Rosling A."/>
        </authorList>
    </citation>
    <scope>NUCLEOTIDE SEQUENCE</scope>
    <source>
        <strain evidence="1">CL356</strain>
    </source>
</reference>
<accession>A0ACA9Q4A4</accession>
<name>A0ACA9Q4A4_9GLOM</name>
<proteinExistence type="predicted"/>
<gene>
    <name evidence="1" type="ORF">ACOLOM_LOCUS11797</name>
</gene>
<keyword evidence="2" id="KW-1185">Reference proteome</keyword>
<evidence type="ECO:0000313" key="2">
    <source>
        <dbReference type="Proteomes" id="UP000789525"/>
    </source>
</evidence>
<dbReference type="Proteomes" id="UP000789525">
    <property type="component" value="Unassembled WGS sequence"/>
</dbReference>
<comment type="caution">
    <text evidence="1">The sequence shown here is derived from an EMBL/GenBank/DDBJ whole genome shotgun (WGS) entry which is preliminary data.</text>
</comment>
<sequence length="315" mass="35286">AVEMAKQFPWAEVVGVDLAPCPIATESLPPNCRFEVDDINLGLTHFENQFDVVHLRFVAGGMKNFAQRMKDVHSCLKPGGIVLWIEMDYSLYFTEEFKYLPFATDTNPDDSWQQRIVTELRRAFKRIGSDIEGMDAGLDAGLWSDPLFDPETFPQDLGPLVSGRQDRKTFSYQFLHLGQDPNLAQLLLFVGSLMRQDALGGMEAVKPLLTRIGWPAETVNKWQKSVAKDAAEMKNKPSMRVRLAWGRRRAAEGEPAPPLPSLPAASTDPSDEEALAAALRPSYPYFFVYDSQEVSLEQAALRNQDKTVELPPLPT</sequence>
<dbReference type="EMBL" id="CAJVPT010044200">
    <property type="protein sequence ID" value="CAG8733878.1"/>
    <property type="molecule type" value="Genomic_DNA"/>
</dbReference>
<evidence type="ECO:0000313" key="1">
    <source>
        <dbReference type="EMBL" id="CAG8733878.1"/>
    </source>
</evidence>
<protein>
    <submittedName>
        <fullName evidence="1">2591_t:CDS:1</fullName>
    </submittedName>
</protein>